<evidence type="ECO:0000313" key="5">
    <source>
        <dbReference type="EMBL" id="MDK4335970.1"/>
    </source>
</evidence>
<reference evidence="5" key="1">
    <citation type="submission" date="2023-05" db="EMBL/GenBank/DDBJ databases">
        <title>Metabolic capabilities are highly conserved among human nasal-associated Corynebacterium species in pangenomic analyses.</title>
        <authorList>
            <person name="Tran T.H."/>
            <person name="Roberts A.Q."/>
            <person name="Escapa I.F."/>
            <person name="Gao W."/>
            <person name="Conlan S."/>
            <person name="Kong H."/>
            <person name="Segre J.A."/>
            <person name="Kelly M.S."/>
            <person name="Lemon K.P."/>
        </authorList>
    </citation>
    <scope>NUCLEOTIDE SEQUENCE</scope>
    <source>
        <strain evidence="5">KPL2618</strain>
    </source>
</reference>
<dbReference type="CDD" id="cd03444">
    <property type="entry name" value="Thioesterase_II_repeat1"/>
    <property type="match status" value="1"/>
</dbReference>
<dbReference type="InterPro" id="IPR003703">
    <property type="entry name" value="Acyl_CoA_thio"/>
</dbReference>
<dbReference type="RefSeq" id="WP_084539236.1">
    <property type="nucleotide sequence ID" value="NZ_CP100375.1"/>
</dbReference>
<dbReference type="Proteomes" id="UP001230317">
    <property type="component" value="Unassembled WGS sequence"/>
</dbReference>
<feature type="domain" description="Acyl-CoA thioesterase 2 C-terminal" evidence="3">
    <location>
        <begin position="170"/>
        <end position="272"/>
    </location>
</feature>
<gene>
    <name evidence="5" type="ORF">QPX58_11230</name>
</gene>
<dbReference type="GO" id="GO:0047617">
    <property type="term" value="F:fatty acyl-CoA hydrolase activity"/>
    <property type="evidence" value="ECO:0007669"/>
    <property type="project" value="InterPro"/>
</dbReference>
<sequence length="292" mass="32209">MTVGTISEVLALEGTQEADVFSGPAIPSQIERTFGGQVAAQALAAAQRTVDNKQVHSLHGYFVGPGDTKKPLELRVERLRDGRSFASRQVRVIQDGRLVFIMLASFHRDGDTGPEHQDMAPQVLSPDEAARRGGGAPYSTRIILKEWTDWDIRLVPDEGRDDAAAEVTGAGYRHIWFRNTGELGSDPDFHRAALTYMSDMTLIRSALIPHQGEKIQLASLDHAVWFLRPFRVDEWLLYEQVSPTAAQGTAIARGKLFTEQGELVALVNQEGLTRFLDENLGSGSAHGNWHNV</sequence>
<dbReference type="InterPro" id="IPR029069">
    <property type="entry name" value="HotDog_dom_sf"/>
</dbReference>
<evidence type="ECO:0000256" key="1">
    <source>
        <dbReference type="ARBA" id="ARBA00006538"/>
    </source>
</evidence>
<dbReference type="PANTHER" id="PTHR11066:SF34">
    <property type="entry name" value="ACYL-COENZYME A THIOESTERASE 8"/>
    <property type="match status" value="1"/>
</dbReference>
<dbReference type="GO" id="GO:0009062">
    <property type="term" value="P:fatty acid catabolic process"/>
    <property type="evidence" value="ECO:0007669"/>
    <property type="project" value="TreeGrafter"/>
</dbReference>
<evidence type="ECO:0000313" key="6">
    <source>
        <dbReference type="Proteomes" id="UP001230317"/>
    </source>
</evidence>
<dbReference type="Pfam" id="PF02551">
    <property type="entry name" value="Acyl_CoA_thio"/>
    <property type="match status" value="1"/>
</dbReference>
<dbReference type="InterPro" id="IPR049449">
    <property type="entry name" value="TesB_ACOT8-like_N"/>
</dbReference>
<evidence type="ECO:0000259" key="3">
    <source>
        <dbReference type="Pfam" id="PF02551"/>
    </source>
</evidence>
<comment type="similarity">
    <text evidence="1">Belongs to the C/M/P thioester hydrolase family.</text>
</comment>
<dbReference type="Pfam" id="PF13622">
    <property type="entry name" value="4HBT_3"/>
    <property type="match status" value="1"/>
</dbReference>
<dbReference type="AlphaFoldDB" id="A0AAP4C161"/>
<feature type="domain" description="Acyl-CoA thioesterase-like N-terminal HotDog" evidence="4">
    <location>
        <begin position="31"/>
        <end position="107"/>
    </location>
</feature>
<dbReference type="GO" id="GO:0006637">
    <property type="term" value="P:acyl-CoA metabolic process"/>
    <property type="evidence" value="ECO:0007669"/>
    <property type="project" value="InterPro"/>
</dbReference>
<comment type="caution">
    <text evidence="5">The sequence shown here is derived from an EMBL/GenBank/DDBJ whole genome shotgun (WGS) entry which is preliminary data.</text>
</comment>
<dbReference type="CDD" id="cd03445">
    <property type="entry name" value="Thioesterase_II_repeat2"/>
    <property type="match status" value="1"/>
</dbReference>
<organism evidence="5 6">
    <name type="scientific">Corynebacterium accolens</name>
    <dbReference type="NCBI Taxonomy" id="38284"/>
    <lineage>
        <taxon>Bacteria</taxon>
        <taxon>Bacillati</taxon>
        <taxon>Actinomycetota</taxon>
        <taxon>Actinomycetes</taxon>
        <taxon>Mycobacteriales</taxon>
        <taxon>Corynebacteriaceae</taxon>
        <taxon>Corynebacterium</taxon>
    </lineage>
</organism>
<evidence type="ECO:0000256" key="2">
    <source>
        <dbReference type="ARBA" id="ARBA00022801"/>
    </source>
</evidence>
<dbReference type="PANTHER" id="PTHR11066">
    <property type="entry name" value="ACYL-COA THIOESTERASE"/>
    <property type="match status" value="1"/>
</dbReference>
<name>A0AAP4C161_9CORY</name>
<accession>A0AAP4C161</accession>
<proteinExistence type="inferred from homology"/>
<dbReference type="InterPro" id="IPR025652">
    <property type="entry name" value="TesB_C"/>
</dbReference>
<evidence type="ECO:0000259" key="4">
    <source>
        <dbReference type="Pfam" id="PF13622"/>
    </source>
</evidence>
<dbReference type="EMBL" id="JASNVU010000018">
    <property type="protein sequence ID" value="MDK4335970.1"/>
    <property type="molecule type" value="Genomic_DNA"/>
</dbReference>
<keyword evidence="2" id="KW-0378">Hydrolase</keyword>
<dbReference type="SUPFAM" id="SSF54637">
    <property type="entry name" value="Thioesterase/thiol ester dehydrase-isomerase"/>
    <property type="match status" value="2"/>
</dbReference>
<protein>
    <submittedName>
        <fullName evidence="5">Thioesterase family protein</fullName>
    </submittedName>
</protein>
<dbReference type="Gene3D" id="2.40.160.210">
    <property type="entry name" value="Acyl-CoA thioesterase, double hotdog domain"/>
    <property type="match status" value="1"/>
</dbReference>
<dbReference type="InterPro" id="IPR042171">
    <property type="entry name" value="Acyl-CoA_hotdog"/>
</dbReference>